<evidence type="ECO:0000313" key="2">
    <source>
        <dbReference type="EMBL" id="KAK3382722.1"/>
    </source>
</evidence>
<proteinExistence type="predicted"/>
<protein>
    <submittedName>
        <fullName evidence="2">Uncharacterized protein</fullName>
    </submittedName>
</protein>
<evidence type="ECO:0000256" key="1">
    <source>
        <dbReference type="SAM" id="MobiDB-lite"/>
    </source>
</evidence>
<organism evidence="2 3">
    <name type="scientific">Lasiosphaeria ovina</name>
    <dbReference type="NCBI Taxonomy" id="92902"/>
    <lineage>
        <taxon>Eukaryota</taxon>
        <taxon>Fungi</taxon>
        <taxon>Dikarya</taxon>
        <taxon>Ascomycota</taxon>
        <taxon>Pezizomycotina</taxon>
        <taxon>Sordariomycetes</taxon>
        <taxon>Sordariomycetidae</taxon>
        <taxon>Sordariales</taxon>
        <taxon>Lasiosphaeriaceae</taxon>
        <taxon>Lasiosphaeria</taxon>
    </lineage>
</organism>
<accession>A0AAE0NJQ4</accession>
<dbReference type="Proteomes" id="UP001287356">
    <property type="component" value="Unassembled WGS sequence"/>
</dbReference>
<evidence type="ECO:0000313" key="3">
    <source>
        <dbReference type="Proteomes" id="UP001287356"/>
    </source>
</evidence>
<gene>
    <name evidence="2" type="ORF">B0T24DRAFT_661368</name>
</gene>
<feature type="compositionally biased region" description="Low complexity" evidence="1">
    <location>
        <begin position="183"/>
        <end position="196"/>
    </location>
</feature>
<keyword evidence="3" id="KW-1185">Reference proteome</keyword>
<reference evidence="2" key="2">
    <citation type="submission" date="2023-06" db="EMBL/GenBank/DDBJ databases">
        <authorList>
            <consortium name="Lawrence Berkeley National Laboratory"/>
            <person name="Haridas S."/>
            <person name="Hensen N."/>
            <person name="Bonometti L."/>
            <person name="Westerberg I."/>
            <person name="Brannstrom I.O."/>
            <person name="Guillou S."/>
            <person name="Cros-Aarteil S."/>
            <person name="Calhoun S."/>
            <person name="Kuo A."/>
            <person name="Mondo S."/>
            <person name="Pangilinan J."/>
            <person name="Riley R."/>
            <person name="Labutti K."/>
            <person name="Andreopoulos B."/>
            <person name="Lipzen A."/>
            <person name="Chen C."/>
            <person name="Yanf M."/>
            <person name="Daum C."/>
            <person name="Ng V."/>
            <person name="Clum A."/>
            <person name="Steindorff A."/>
            <person name="Ohm R."/>
            <person name="Martin F."/>
            <person name="Silar P."/>
            <person name="Natvig D."/>
            <person name="Lalanne C."/>
            <person name="Gautier V."/>
            <person name="Ament-Velasquez S.L."/>
            <person name="Kruys A."/>
            <person name="Hutchinson M.I."/>
            <person name="Powell A.J."/>
            <person name="Barry K."/>
            <person name="Miller A.N."/>
            <person name="Grigoriev I.V."/>
            <person name="Debuchy R."/>
            <person name="Gladieux P."/>
            <person name="Thoren M.H."/>
            <person name="Johannesson H."/>
        </authorList>
    </citation>
    <scope>NUCLEOTIDE SEQUENCE</scope>
    <source>
        <strain evidence="2">CBS 958.72</strain>
    </source>
</reference>
<name>A0AAE0NJQ4_9PEZI</name>
<feature type="region of interest" description="Disordered" evidence="1">
    <location>
        <begin position="167"/>
        <end position="202"/>
    </location>
</feature>
<comment type="caution">
    <text evidence="2">The sequence shown here is derived from an EMBL/GenBank/DDBJ whole genome shotgun (WGS) entry which is preliminary data.</text>
</comment>
<dbReference type="AlphaFoldDB" id="A0AAE0NJQ4"/>
<dbReference type="EMBL" id="JAULSN010000001">
    <property type="protein sequence ID" value="KAK3382722.1"/>
    <property type="molecule type" value="Genomic_DNA"/>
</dbReference>
<reference evidence="2" key="1">
    <citation type="journal article" date="2023" name="Mol. Phylogenet. Evol.">
        <title>Genome-scale phylogeny and comparative genomics of the fungal order Sordariales.</title>
        <authorList>
            <person name="Hensen N."/>
            <person name="Bonometti L."/>
            <person name="Westerberg I."/>
            <person name="Brannstrom I.O."/>
            <person name="Guillou S."/>
            <person name="Cros-Aarteil S."/>
            <person name="Calhoun S."/>
            <person name="Haridas S."/>
            <person name="Kuo A."/>
            <person name="Mondo S."/>
            <person name="Pangilinan J."/>
            <person name="Riley R."/>
            <person name="LaButti K."/>
            <person name="Andreopoulos B."/>
            <person name="Lipzen A."/>
            <person name="Chen C."/>
            <person name="Yan M."/>
            <person name="Daum C."/>
            <person name="Ng V."/>
            <person name="Clum A."/>
            <person name="Steindorff A."/>
            <person name="Ohm R.A."/>
            <person name="Martin F."/>
            <person name="Silar P."/>
            <person name="Natvig D.O."/>
            <person name="Lalanne C."/>
            <person name="Gautier V."/>
            <person name="Ament-Velasquez S.L."/>
            <person name="Kruys A."/>
            <person name="Hutchinson M.I."/>
            <person name="Powell A.J."/>
            <person name="Barry K."/>
            <person name="Miller A.N."/>
            <person name="Grigoriev I.V."/>
            <person name="Debuchy R."/>
            <person name="Gladieux P."/>
            <person name="Hiltunen Thoren M."/>
            <person name="Johannesson H."/>
        </authorList>
    </citation>
    <scope>NUCLEOTIDE SEQUENCE</scope>
    <source>
        <strain evidence="2">CBS 958.72</strain>
    </source>
</reference>
<sequence length="340" mass="36792">MPAIEDDKNLPLKVRLGIRELWNKPDGELQPALRALEKAVGVRVRLDMDWGLLLKELGHLYPDKTHFVGVIAGCVAAWARTMAELASDEENTAWADTLADKAQAALGIELSVEAAGVRHDGVAWYELPQHFSLVLPRGEPIARPDDLVAGYRAGMLACFDQPSAVASAGDDPADEVGKLTIGASTTPAPRKPAAATGSSPFLPSMASLPRPDELFLRPPYHLTVSGGPQEIHVDASHSPSLQLLHDYLAHWCRANQNDTTRPPAIQITLQRSAFGAALTYDRLVLSTKDTRYAGDSFHVSVPAVAAFVEGVLGYERVVVSASATWVFRREAEIKQKAVAR</sequence>